<dbReference type="Proteomes" id="UP000464620">
    <property type="component" value="Chromosome B09"/>
</dbReference>
<evidence type="ECO:0000313" key="2">
    <source>
        <dbReference type="EMBL" id="QHN76230.1"/>
    </source>
</evidence>
<feature type="compositionally biased region" description="Basic residues" evidence="1">
    <location>
        <begin position="182"/>
        <end position="191"/>
    </location>
</feature>
<evidence type="ECO:0000313" key="3">
    <source>
        <dbReference type="Proteomes" id="UP000464620"/>
    </source>
</evidence>
<feature type="compositionally biased region" description="Basic and acidic residues" evidence="1">
    <location>
        <begin position="433"/>
        <end position="451"/>
    </location>
</feature>
<reference evidence="2 3" key="1">
    <citation type="submission" date="2020-01" db="EMBL/GenBank/DDBJ databases">
        <title>Genome sequence of Arachis hypogaea, cultivar Shitouqi.</title>
        <authorList>
            <person name="Zhuang W."/>
            <person name="Chen H."/>
            <person name="Varshney R."/>
            <person name="Wang D."/>
            <person name="Ming R."/>
        </authorList>
    </citation>
    <scope>NUCLEOTIDE SEQUENCE [LARGE SCALE GENOMIC DNA]</scope>
    <source>
        <tissue evidence="2">Young leaf</tissue>
    </source>
</reference>
<dbReference type="PANTHER" id="PTHR48435">
    <property type="entry name" value="POLYPROTEIN"/>
    <property type="match status" value="1"/>
</dbReference>
<accession>A0A6B9V471</accession>
<organism evidence="2 3">
    <name type="scientific">Arachis hypogaea</name>
    <name type="common">Peanut</name>
    <dbReference type="NCBI Taxonomy" id="3818"/>
    <lineage>
        <taxon>Eukaryota</taxon>
        <taxon>Viridiplantae</taxon>
        <taxon>Streptophyta</taxon>
        <taxon>Embryophyta</taxon>
        <taxon>Tracheophyta</taxon>
        <taxon>Spermatophyta</taxon>
        <taxon>Magnoliopsida</taxon>
        <taxon>eudicotyledons</taxon>
        <taxon>Gunneridae</taxon>
        <taxon>Pentapetalae</taxon>
        <taxon>rosids</taxon>
        <taxon>fabids</taxon>
        <taxon>Fabales</taxon>
        <taxon>Fabaceae</taxon>
        <taxon>Papilionoideae</taxon>
        <taxon>50 kb inversion clade</taxon>
        <taxon>dalbergioids sensu lato</taxon>
        <taxon>Dalbergieae</taxon>
        <taxon>Pterocarpus clade</taxon>
        <taxon>Arachis</taxon>
    </lineage>
</organism>
<feature type="region of interest" description="Disordered" evidence="1">
    <location>
        <begin position="171"/>
        <end position="202"/>
    </location>
</feature>
<feature type="region of interest" description="Disordered" evidence="1">
    <location>
        <begin position="402"/>
        <end position="463"/>
    </location>
</feature>
<protein>
    <submittedName>
        <fullName evidence="2">Polyprotein</fullName>
    </submittedName>
</protein>
<name>A0A6B9V471_ARAHY</name>
<dbReference type="EMBL" id="CP031001">
    <property type="protein sequence ID" value="QHN76230.1"/>
    <property type="molecule type" value="Genomic_DNA"/>
</dbReference>
<gene>
    <name evidence="2" type="ORF">DS421_19g642070</name>
</gene>
<feature type="compositionally biased region" description="Low complexity" evidence="1">
    <location>
        <begin position="405"/>
        <end position="421"/>
    </location>
</feature>
<dbReference type="InterPro" id="IPR053098">
    <property type="entry name" value="Petuviruses_polyprotein"/>
</dbReference>
<evidence type="ECO:0000256" key="1">
    <source>
        <dbReference type="SAM" id="MobiDB-lite"/>
    </source>
</evidence>
<sequence>MGRAIRRLRRIVENLGDTKHSGGSTCKKRVKCYLPSARSDILGWTACAVVAGNRLEMTFVRSRDQVVFWFCLLVSGLSDNARGPAIINIPRMITIDELSSIFSLEWITDYKKAFPKEQRPGMIKQTSLRGPSFRRINMISPVQVSHVNGHFIWDVDPSICDSDHDCANQWSDTDDEDYARQQRNKKKKKRSLQAPCSYKRPKPPNDIDAALMLRKKRLSCKDAMDYLYQPVNTIPCIATLRSYEEEFPPLVTQTDEKKITRSQNKLLLRIDHTLDALVEKTKGLSTQLGSVAEQIAELRDRLSAQAFQLDQELKAYIDNRYFGLEFYKKNRELDQVKAQLRQIEMDRGKVAVPQALAIDPLSMYPKPYPSYSPTLFPSTYSPPETPDYESIFKSTYHLARQANTKKSISPQGSSYSSQPSLQPKPRPPWKPENFFKEDTPFNVPTKDKGIKEGSPTPGRTINTLAMDNRSHSEKITDEFDPDDETTETNGKTVEWFEEDYEADLSAIAMVNPIEEEEEEEVTFERDEPAASANPTYAGSSEIKIPNKWFTFDDIPPARYRERKDLERHYKKMAAKYYPLGGNNNPPLKQVFMASLPDEL</sequence>
<dbReference type="PANTHER" id="PTHR48435:SF1">
    <property type="entry name" value="POLYPROTEIN"/>
    <property type="match status" value="1"/>
</dbReference>
<proteinExistence type="predicted"/>
<dbReference type="AlphaFoldDB" id="A0A6B9V471"/>